<comment type="caution">
    <text evidence="2">The sequence shown here is derived from an EMBL/GenBank/DDBJ whole genome shotgun (WGS) entry which is preliminary data.</text>
</comment>
<dbReference type="PANTHER" id="PTHR10887">
    <property type="entry name" value="DNA2/NAM7 HELICASE FAMILY"/>
    <property type="match status" value="1"/>
</dbReference>
<name>A0AAV6VZG4_9ARAC</name>
<dbReference type="EMBL" id="JAFNEN010000002">
    <property type="protein sequence ID" value="KAG8201979.1"/>
    <property type="molecule type" value="Genomic_DNA"/>
</dbReference>
<feature type="domain" description="DNA2/NAM7 helicase helicase" evidence="1">
    <location>
        <begin position="5"/>
        <end position="98"/>
    </location>
</feature>
<dbReference type="Proteomes" id="UP000827092">
    <property type="component" value="Unassembled WGS sequence"/>
</dbReference>
<accession>A0AAV6VZG4</accession>
<gene>
    <name evidence="2" type="ORF">JTE90_027452</name>
</gene>
<dbReference type="Gene3D" id="3.40.50.300">
    <property type="entry name" value="P-loop containing nucleotide triphosphate hydrolases"/>
    <property type="match status" value="1"/>
</dbReference>
<dbReference type="GO" id="GO:0006369">
    <property type="term" value="P:termination of RNA polymerase II transcription"/>
    <property type="evidence" value="ECO:0007669"/>
    <property type="project" value="TreeGrafter"/>
</dbReference>
<evidence type="ECO:0000313" key="3">
    <source>
        <dbReference type="Proteomes" id="UP000827092"/>
    </source>
</evidence>
<organism evidence="2 3">
    <name type="scientific">Oedothorax gibbosus</name>
    <dbReference type="NCBI Taxonomy" id="931172"/>
    <lineage>
        <taxon>Eukaryota</taxon>
        <taxon>Metazoa</taxon>
        <taxon>Ecdysozoa</taxon>
        <taxon>Arthropoda</taxon>
        <taxon>Chelicerata</taxon>
        <taxon>Arachnida</taxon>
        <taxon>Araneae</taxon>
        <taxon>Araneomorphae</taxon>
        <taxon>Entelegynae</taxon>
        <taxon>Araneoidea</taxon>
        <taxon>Linyphiidae</taxon>
        <taxon>Erigoninae</taxon>
        <taxon>Oedothorax</taxon>
    </lineage>
</organism>
<dbReference type="GO" id="GO:0001147">
    <property type="term" value="F:transcription termination site sequence-specific DNA binding"/>
    <property type="evidence" value="ECO:0007669"/>
    <property type="project" value="TreeGrafter"/>
</dbReference>
<proteinExistence type="predicted"/>
<dbReference type="Pfam" id="PF13086">
    <property type="entry name" value="AAA_11"/>
    <property type="match status" value="1"/>
</dbReference>
<dbReference type="PANTHER" id="PTHR10887:SF495">
    <property type="entry name" value="HELICASE SENATAXIN ISOFORM X1-RELATED"/>
    <property type="match status" value="1"/>
</dbReference>
<sequence>MKIINQQISALIADYYRKKRKYLEALLKESDIVPSTLGSCCQNGIWTSRNPFPCCILDEASLCSSIEVFVLCLEVLYFGISKIILIGDPKQLPLTASSKFAAKCGSDRSMMEQFHEYFAKDDIHVD</sequence>
<protein>
    <recommendedName>
        <fullName evidence="1">DNA2/NAM7 helicase helicase domain-containing protein</fullName>
    </recommendedName>
</protein>
<evidence type="ECO:0000313" key="2">
    <source>
        <dbReference type="EMBL" id="KAG8201979.1"/>
    </source>
</evidence>
<evidence type="ECO:0000259" key="1">
    <source>
        <dbReference type="Pfam" id="PF13086"/>
    </source>
</evidence>
<dbReference type="AlphaFoldDB" id="A0AAV6VZG4"/>
<dbReference type="GO" id="GO:0016604">
    <property type="term" value="C:nuclear body"/>
    <property type="evidence" value="ECO:0007669"/>
    <property type="project" value="TreeGrafter"/>
</dbReference>
<keyword evidence="3" id="KW-1185">Reference proteome</keyword>
<dbReference type="SUPFAM" id="SSF52540">
    <property type="entry name" value="P-loop containing nucleoside triphosphate hydrolases"/>
    <property type="match status" value="1"/>
</dbReference>
<dbReference type="GO" id="GO:0004386">
    <property type="term" value="F:helicase activity"/>
    <property type="evidence" value="ECO:0007669"/>
    <property type="project" value="InterPro"/>
</dbReference>
<reference evidence="2 3" key="1">
    <citation type="journal article" date="2022" name="Nat. Ecol. Evol.">
        <title>A masculinizing supergene underlies an exaggerated male reproductive morph in a spider.</title>
        <authorList>
            <person name="Hendrickx F."/>
            <person name="De Corte Z."/>
            <person name="Sonet G."/>
            <person name="Van Belleghem S.M."/>
            <person name="Kostlbacher S."/>
            <person name="Vangestel C."/>
        </authorList>
    </citation>
    <scope>NUCLEOTIDE SEQUENCE [LARGE SCALE GENOMIC DNA]</scope>
    <source>
        <strain evidence="2">W744_W776</strain>
    </source>
</reference>
<dbReference type="InterPro" id="IPR045055">
    <property type="entry name" value="DNA2/NAM7-like"/>
</dbReference>
<dbReference type="InterPro" id="IPR041677">
    <property type="entry name" value="DNA2/NAM7_AAA_11"/>
</dbReference>
<dbReference type="InterPro" id="IPR027417">
    <property type="entry name" value="P-loop_NTPase"/>
</dbReference>